<dbReference type="GO" id="GO:0016042">
    <property type="term" value="P:lipid catabolic process"/>
    <property type="evidence" value="ECO:0007669"/>
    <property type="project" value="UniProtKB-KW"/>
</dbReference>
<organism evidence="9 10">
    <name type="scientific">Zophobas morio</name>
    <dbReference type="NCBI Taxonomy" id="2755281"/>
    <lineage>
        <taxon>Eukaryota</taxon>
        <taxon>Metazoa</taxon>
        <taxon>Ecdysozoa</taxon>
        <taxon>Arthropoda</taxon>
        <taxon>Hexapoda</taxon>
        <taxon>Insecta</taxon>
        <taxon>Pterygota</taxon>
        <taxon>Neoptera</taxon>
        <taxon>Endopterygota</taxon>
        <taxon>Coleoptera</taxon>
        <taxon>Polyphaga</taxon>
        <taxon>Cucujiformia</taxon>
        <taxon>Tenebrionidae</taxon>
        <taxon>Zophobas</taxon>
    </lineage>
</organism>
<evidence type="ECO:0000313" key="10">
    <source>
        <dbReference type="Proteomes" id="UP001168821"/>
    </source>
</evidence>
<evidence type="ECO:0000313" key="9">
    <source>
        <dbReference type="EMBL" id="KAJ3659724.1"/>
    </source>
</evidence>
<keyword evidence="3" id="KW-0378">Hydrolase</keyword>
<protein>
    <recommendedName>
        <fullName evidence="8">AB hydrolase-1 domain-containing protein</fullName>
    </recommendedName>
</protein>
<evidence type="ECO:0000256" key="1">
    <source>
        <dbReference type="ARBA" id="ARBA00010701"/>
    </source>
</evidence>
<evidence type="ECO:0000256" key="4">
    <source>
        <dbReference type="ARBA" id="ARBA00022963"/>
    </source>
</evidence>
<comment type="similarity">
    <text evidence="1">Belongs to the AB hydrolase superfamily. Lipase family.</text>
</comment>
<keyword evidence="2 7" id="KW-0732">Signal</keyword>
<keyword evidence="5" id="KW-0443">Lipid metabolism</keyword>
<dbReference type="GO" id="GO:0016787">
    <property type="term" value="F:hydrolase activity"/>
    <property type="evidence" value="ECO:0007669"/>
    <property type="project" value="UniProtKB-KW"/>
</dbReference>
<sequence>MLLTYLLLLAFVEPISHSVNTRRNNVCRHFRDYYYPDDNENCYYDPDTTLSIPQLIEKYAGKVELHNVTTEDGYIITMFRIPNGNRKGVILLHHSIATHSHIYLWQGNNSLALTLWRDGFDVWLANQRGTIFSDKHVNMTKYDFAYWDFSVHEMGLYDVTSELELIQSKTNGSQVIFFGHSLGSAIGLIYSALKPIQASKYLKTMILLATPAYFEHGTSLVFLFIRLSSYIKAFMDLIHLGSPLILLPFIIPVSRVFLRLFPFILFVVNVFVWQCCGYTPSETDPTFFNYDGAIYADNFSWKTLAHFGQLANARNRFQMYDYGEKENLKIYGQKIPPLYPLQNITVPTLLVSSYNDTLVSLKDCENLYQQLSPKAKVHGHWKISGLNHLDYHLGLHRKEIFVHELLEFLNNLK</sequence>
<proteinExistence type="inferred from homology"/>
<keyword evidence="10" id="KW-1185">Reference proteome</keyword>
<evidence type="ECO:0000256" key="2">
    <source>
        <dbReference type="ARBA" id="ARBA00022729"/>
    </source>
</evidence>
<name>A0AA38MKT4_9CUCU</name>
<dbReference type="Gene3D" id="3.40.50.1820">
    <property type="entry name" value="alpha/beta hydrolase"/>
    <property type="match status" value="1"/>
</dbReference>
<evidence type="ECO:0000256" key="7">
    <source>
        <dbReference type="SAM" id="SignalP"/>
    </source>
</evidence>
<gene>
    <name evidence="9" type="ORF">Zmor_011398</name>
</gene>
<dbReference type="PANTHER" id="PTHR11005">
    <property type="entry name" value="LYSOSOMAL ACID LIPASE-RELATED"/>
    <property type="match status" value="1"/>
</dbReference>
<dbReference type="InterPro" id="IPR000073">
    <property type="entry name" value="AB_hydrolase_1"/>
</dbReference>
<dbReference type="FunFam" id="3.40.50.1820:FF:000057">
    <property type="entry name" value="Lipase"/>
    <property type="match status" value="1"/>
</dbReference>
<keyword evidence="6" id="KW-0325">Glycoprotein</keyword>
<evidence type="ECO:0000259" key="8">
    <source>
        <dbReference type="Pfam" id="PF00561"/>
    </source>
</evidence>
<dbReference type="SUPFAM" id="SSF53474">
    <property type="entry name" value="alpha/beta-Hydrolases"/>
    <property type="match status" value="1"/>
</dbReference>
<evidence type="ECO:0000256" key="3">
    <source>
        <dbReference type="ARBA" id="ARBA00022801"/>
    </source>
</evidence>
<evidence type="ECO:0000256" key="5">
    <source>
        <dbReference type="ARBA" id="ARBA00023098"/>
    </source>
</evidence>
<dbReference type="Proteomes" id="UP001168821">
    <property type="component" value="Unassembled WGS sequence"/>
</dbReference>
<feature type="chain" id="PRO_5041313522" description="AB hydrolase-1 domain-containing protein" evidence="7">
    <location>
        <begin position="19"/>
        <end position="413"/>
    </location>
</feature>
<keyword evidence="4" id="KW-0442">Lipid degradation</keyword>
<feature type="domain" description="AB hydrolase-1" evidence="8">
    <location>
        <begin position="89"/>
        <end position="212"/>
    </location>
</feature>
<accession>A0AA38MKT4</accession>
<dbReference type="EMBL" id="JALNTZ010000003">
    <property type="protein sequence ID" value="KAJ3659724.1"/>
    <property type="molecule type" value="Genomic_DNA"/>
</dbReference>
<feature type="signal peptide" evidence="7">
    <location>
        <begin position="1"/>
        <end position="18"/>
    </location>
</feature>
<dbReference type="AlphaFoldDB" id="A0AA38MKT4"/>
<dbReference type="Pfam" id="PF00561">
    <property type="entry name" value="Abhydrolase_1"/>
    <property type="match status" value="1"/>
</dbReference>
<comment type="caution">
    <text evidence="9">The sequence shown here is derived from an EMBL/GenBank/DDBJ whole genome shotgun (WGS) entry which is preliminary data.</text>
</comment>
<dbReference type="InterPro" id="IPR029058">
    <property type="entry name" value="AB_hydrolase_fold"/>
</dbReference>
<reference evidence="9" key="1">
    <citation type="journal article" date="2023" name="G3 (Bethesda)">
        <title>Whole genome assemblies of Zophobas morio and Tenebrio molitor.</title>
        <authorList>
            <person name="Kaur S."/>
            <person name="Stinson S.A."/>
            <person name="diCenzo G.C."/>
        </authorList>
    </citation>
    <scope>NUCLEOTIDE SEQUENCE</scope>
    <source>
        <strain evidence="9">QUZm001</strain>
    </source>
</reference>
<evidence type="ECO:0000256" key="6">
    <source>
        <dbReference type="ARBA" id="ARBA00023180"/>
    </source>
</evidence>